<evidence type="ECO:0000256" key="1">
    <source>
        <dbReference type="ARBA" id="ARBA00004141"/>
    </source>
</evidence>
<evidence type="ECO:0000256" key="13">
    <source>
        <dbReference type="SAM" id="Phobius"/>
    </source>
</evidence>
<keyword evidence="7" id="KW-0630">Potassium</keyword>
<feature type="compositionally biased region" description="Low complexity" evidence="12">
    <location>
        <begin position="473"/>
        <end position="484"/>
    </location>
</feature>
<dbReference type="GO" id="GO:0005249">
    <property type="term" value="F:voltage-gated potassium channel activity"/>
    <property type="evidence" value="ECO:0007669"/>
    <property type="project" value="InterPro"/>
</dbReference>
<evidence type="ECO:0000256" key="3">
    <source>
        <dbReference type="ARBA" id="ARBA00022538"/>
    </source>
</evidence>
<keyword evidence="6" id="KW-0851">Voltage-gated channel</keyword>
<keyword evidence="3" id="KW-0633">Potassium transport</keyword>
<comment type="caution">
    <text evidence="15">The sequence shown here is derived from an EMBL/GenBank/DDBJ whole genome shotgun (WGS) entry which is preliminary data.</text>
</comment>
<evidence type="ECO:0000313" key="16">
    <source>
        <dbReference type="Proteomes" id="UP001515480"/>
    </source>
</evidence>
<proteinExistence type="predicted"/>
<sequence length="520" mass="57133">MIVFSSLTSTPSAESSDERTAALTDEAILIVEVTRTFASPDSRCLHVEPKDRLVCFIQREAPPGWFVAHRAEHEERKVGLVPISYTCCLRLVPPSSPIQLLVDFSGLSRMPSREPAFAEPPQGCFPNEGGLRQRTWAFLNHPQSSQGAFIWSHCMTLFISGSVALIVVQTLPFFWEGEELLHPAFWDACEVGITLLFTAEYVLRLWSCDGPRCRFVAEPLNLVDVVAIAPFYIEEIVSQLFEHDINSQWLRVLRLVRLARILKLGKRSKGLQMFGVTMVRSSGALFVQGMLMGLAGVLVASLAYFAEQGTWDAERREWLGIDGQPSAFTSIPKSLWWASVTMTTVGYGDMVPLTNLGRTVALVAMCVGVLSIAMPVTVVASNFHQQYLLQKALHDGRAENPHAILSEYGAQLAELRQLLVESRLLLVRIRRLSAAANARLLGALHRQQLVRLPATPPPPAAAAARSAPPPPREASGARGAASLEGWRRRVERAERPAAGGLNLRAKLDAVAGVNARVVLL</sequence>
<organism evidence="15 16">
    <name type="scientific">Prymnesium parvum</name>
    <name type="common">Toxic golden alga</name>
    <dbReference type="NCBI Taxonomy" id="97485"/>
    <lineage>
        <taxon>Eukaryota</taxon>
        <taxon>Haptista</taxon>
        <taxon>Haptophyta</taxon>
        <taxon>Prymnesiophyceae</taxon>
        <taxon>Prymnesiales</taxon>
        <taxon>Prymnesiaceae</taxon>
        <taxon>Prymnesium</taxon>
    </lineage>
</organism>
<dbReference type="Gene3D" id="1.10.287.70">
    <property type="match status" value="1"/>
</dbReference>
<dbReference type="EMBL" id="JBGBPQ010000026">
    <property type="protein sequence ID" value="KAL1499169.1"/>
    <property type="molecule type" value="Genomic_DNA"/>
</dbReference>
<accession>A0AB34IIG1</accession>
<keyword evidence="16" id="KW-1185">Reference proteome</keyword>
<evidence type="ECO:0000256" key="2">
    <source>
        <dbReference type="ARBA" id="ARBA00022448"/>
    </source>
</evidence>
<comment type="subcellular location">
    <subcellularLocation>
        <location evidence="1">Membrane</location>
        <topology evidence="1">Multi-pass membrane protein</topology>
    </subcellularLocation>
</comment>
<evidence type="ECO:0000256" key="12">
    <source>
        <dbReference type="SAM" id="MobiDB-lite"/>
    </source>
</evidence>
<dbReference type="AlphaFoldDB" id="A0AB34IIG1"/>
<evidence type="ECO:0000256" key="4">
    <source>
        <dbReference type="ARBA" id="ARBA00022692"/>
    </source>
</evidence>
<dbReference type="GO" id="GO:0001508">
    <property type="term" value="P:action potential"/>
    <property type="evidence" value="ECO:0007669"/>
    <property type="project" value="TreeGrafter"/>
</dbReference>
<keyword evidence="2" id="KW-0813">Transport</keyword>
<dbReference type="PRINTS" id="PR00169">
    <property type="entry name" value="KCHANNEL"/>
</dbReference>
<evidence type="ECO:0000256" key="9">
    <source>
        <dbReference type="ARBA" id="ARBA00023065"/>
    </source>
</evidence>
<keyword evidence="5" id="KW-0631">Potassium channel</keyword>
<keyword evidence="9" id="KW-0406">Ion transport</keyword>
<name>A0AB34IIG1_PRYPA</name>
<gene>
    <name evidence="15" type="ORF">AB1Y20_013680</name>
</gene>
<reference evidence="15 16" key="1">
    <citation type="journal article" date="2024" name="Science">
        <title>Giant polyketide synthase enzymes in the biosynthesis of giant marine polyether toxins.</title>
        <authorList>
            <person name="Fallon T.R."/>
            <person name="Shende V.V."/>
            <person name="Wierzbicki I.H."/>
            <person name="Pendleton A.L."/>
            <person name="Watervoot N.F."/>
            <person name="Auber R.P."/>
            <person name="Gonzalez D.J."/>
            <person name="Wisecaver J.H."/>
            <person name="Moore B.S."/>
        </authorList>
    </citation>
    <scope>NUCLEOTIDE SEQUENCE [LARGE SCALE GENOMIC DNA]</scope>
    <source>
        <strain evidence="15 16">12B1</strain>
    </source>
</reference>
<keyword evidence="8 13" id="KW-1133">Transmembrane helix</keyword>
<evidence type="ECO:0000313" key="15">
    <source>
        <dbReference type="EMBL" id="KAL1499169.1"/>
    </source>
</evidence>
<dbReference type="SUPFAM" id="SSF81324">
    <property type="entry name" value="Voltage-gated potassium channels"/>
    <property type="match status" value="1"/>
</dbReference>
<feature type="transmembrane region" description="Helical" evidence="13">
    <location>
        <begin position="360"/>
        <end position="383"/>
    </location>
</feature>
<dbReference type="GO" id="GO:0008076">
    <property type="term" value="C:voltage-gated potassium channel complex"/>
    <property type="evidence" value="ECO:0007669"/>
    <property type="project" value="InterPro"/>
</dbReference>
<feature type="transmembrane region" description="Helical" evidence="13">
    <location>
        <begin position="283"/>
        <end position="306"/>
    </location>
</feature>
<evidence type="ECO:0000259" key="14">
    <source>
        <dbReference type="Pfam" id="PF00520"/>
    </source>
</evidence>
<evidence type="ECO:0000256" key="5">
    <source>
        <dbReference type="ARBA" id="ARBA00022826"/>
    </source>
</evidence>
<dbReference type="Gene3D" id="1.20.120.350">
    <property type="entry name" value="Voltage-gated potassium channels. Chain C"/>
    <property type="match status" value="1"/>
</dbReference>
<evidence type="ECO:0000256" key="8">
    <source>
        <dbReference type="ARBA" id="ARBA00022989"/>
    </source>
</evidence>
<evidence type="ECO:0000256" key="7">
    <source>
        <dbReference type="ARBA" id="ARBA00022958"/>
    </source>
</evidence>
<evidence type="ECO:0000256" key="6">
    <source>
        <dbReference type="ARBA" id="ARBA00022882"/>
    </source>
</evidence>
<keyword evidence="10 13" id="KW-0472">Membrane</keyword>
<evidence type="ECO:0000256" key="10">
    <source>
        <dbReference type="ARBA" id="ARBA00023136"/>
    </source>
</evidence>
<dbReference type="Proteomes" id="UP001515480">
    <property type="component" value="Unassembled WGS sequence"/>
</dbReference>
<dbReference type="Pfam" id="PF00520">
    <property type="entry name" value="Ion_trans"/>
    <property type="match status" value="1"/>
</dbReference>
<keyword evidence="11" id="KW-0407">Ion channel</keyword>
<feature type="region of interest" description="Disordered" evidence="12">
    <location>
        <begin position="454"/>
        <end position="485"/>
    </location>
</feature>
<dbReference type="InterPro" id="IPR028325">
    <property type="entry name" value="VG_K_chnl"/>
</dbReference>
<evidence type="ECO:0000256" key="11">
    <source>
        <dbReference type="ARBA" id="ARBA00023303"/>
    </source>
</evidence>
<dbReference type="PANTHER" id="PTHR11537">
    <property type="entry name" value="VOLTAGE-GATED POTASSIUM CHANNEL"/>
    <property type="match status" value="1"/>
</dbReference>
<feature type="domain" description="Ion transport" evidence="14">
    <location>
        <begin position="149"/>
        <end position="388"/>
    </location>
</feature>
<keyword evidence="4 13" id="KW-0812">Transmembrane</keyword>
<dbReference type="PANTHER" id="PTHR11537:SF254">
    <property type="entry name" value="POTASSIUM VOLTAGE-GATED CHANNEL PROTEIN SHAB"/>
    <property type="match status" value="1"/>
</dbReference>
<dbReference type="InterPro" id="IPR027359">
    <property type="entry name" value="Volt_channel_dom_sf"/>
</dbReference>
<protein>
    <recommendedName>
        <fullName evidence="14">Ion transport domain-containing protein</fullName>
    </recommendedName>
</protein>
<dbReference type="InterPro" id="IPR005821">
    <property type="entry name" value="Ion_trans_dom"/>
</dbReference>